<accession>A0A6G1GLV1</accession>
<feature type="region of interest" description="Disordered" evidence="1">
    <location>
        <begin position="54"/>
        <end position="100"/>
    </location>
</feature>
<reference evidence="2" key="1">
    <citation type="journal article" date="2020" name="Stud. Mycol.">
        <title>101 Dothideomycetes genomes: a test case for predicting lifestyles and emergence of pathogens.</title>
        <authorList>
            <person name="Haridas S."/>
            <person name="Albert R."/>
            <person name="Binder M."/>
            <person name="Bloem J."/>
            <person name="Labutti K."/>
            <person name="Salamov A."/>
            <person name="Andreopoulos B."/>
            <person name="Baker S."/>
            <person name="Barry K."/>
            <person name="Bills G."/>
            <person name="Bluhm B."/>
            <person name="Cannon C."/>
            <person name="Castanera R."/>
            <person name="Culley D."/>
            <person name="Daum C."/>
            <person name="Ezra D."/>
            <person name="Gonzalez J."/>
            <person name="Henrissat B."/>
            <person name="Kuo A."/>
            <person name="Liang C."/>
            <person name="Lipzen A."/>
            <person name="Lutzoni F."/>
            <person name="Magnuson J."/>
            <person name="Mondo S."/>
            <person name="Nolan M."/>
            <person name="Ohm R."/>
            <person name="Pangilinan J."/>
            <person name="Park H.-J."/>
            <person name="Ramirez L."/>
            <person name="Alfaro M."/>
            <person name="Sun H."/>
            <person name="Tritt A."/>
            <person name="Yoshinaga Y."/>
            <person name="Zwiers L.-H."/>
            <person name="Turgeon B."/>
            <person name="Goodwin S."/>
            <person name="Spatafora J."/>
            <person name="Crous P."/>
            <person name="Grigoriev I."/>
        </authorList>
    </citation>
    <scope>NUCLEOTIDE SEQUENCE</scope>
    <source>
        <strain evidence="2">CBS 113979</strain>
    </source>
</reference>
<dbReference type="AlphaFoldDB" id="A0A6G1GLV1"/>
<dbReference type="Proteomes" id="UP000800041">
    <property type="component" value="Unassembled WGS sequence"/>
</dbReference>
<proteinExistence type="predicted"/>
<gene>
    <name evidence="2" type="ORF">K402DRAFT_217351</name>
</gene>
<feature type="compositionally biased region" description="Polar residues" evidence="1">
    <location>
        <begin position="1"/>
        <end position="13"/>
    </location>
</feature>
<sequence>MPSPKSSNQSVDASKTKTKKMPTPQLTFVHQSGPKLEEEGLRKVKSHVMVEYVKERKALRGSRPTAPPNGRTNARKNGATSLGLQWRIPKDSSDSDSSDTVTLQPDFLLAPELQPTELLSTAIRDVEGEYDFSAFPLQGEEPYYTFSASQEERMFEQDGYGSIPESVDSLGGLVNLPSVPPKEVKIILQTATSYLQSIKIKDDHLFPVWVSDLSTKIWSDRLKSCEITLLATSLMFSTFLSGTTDVSEAQRLRWTGHVLRLMRTQLAAQDKQIADSTMCGTLLICAHEIGAGQPDIVEAHLKGLCQMVTLRGGFIEPCEGNEDLRPAMFLM</sequence>
<organism evidence="2 3">
    <name type="scientific">Aulographum hederae CBS 113979</name>
    <dbReference type="NCBI Taxonomy" id="1176131"/>
    <lineage>
        <taxon>Eukaryota</taxon>
        <taxon>Fungi</taxon>
        <taxon>Dikarya</taxon>
        <taxon>Ascomycota</taxon>
        <taxon>Pezizomycotina</taxon>
        <taxon>Dothideomycetes</taxon>
        <taxon>Pleosporomycetidae</taxon>
        <taxon>Aulographales</taxon>
        <taxon>Aulographaceae</taxon>
    </lineage>
</organism>
<evidence type="ECO:0000313" key="3">
    <source>
        <dbReference type="Proteomes" id="UP000800041"/>
    </source>
</evidence>
<name>A0A6G1GLV1_9PEZI</name>
<evidence type="ECO:0008006" key="4">
    <source>
        <dbReference type="Google" id="ProtNLM"/>
    </source>
</evidence>
<protein>
    <recommendedName>
        <fullName evidence="4">Transcription factor domain-containing protein</fullName>
    </recommendedName>
</protein>
<dbReference type="OrthoDB" id="4159781at2759"/>
<dbReference type="PANTHER" id="PTHR37540">
    <property type="entry name" value="TRANSCRIPTION FACTOR (ACR-2), PUTATIVE-RELATED-RELATED"/>
    <property type="match status" value="1"/>
</dbReference>
<dbReference type="PANTHER" id="PTHR37540:SF5">
    <property type="entry name" value="TRANSCRIPTION FACTOR DOMAIN-CONTAINING PROTEIN"/>
    <property type="match status" value="1"/>
</dbReference>
<keyword evidence="3" id="KW-1185">Reference proteome</keyword>
<feature type="region of interest" description="Disordered" evidence="1">
    <location>
        <begin position="1"/>
        <end position="41"/>
    </location>
</feature>
<evidence type="ECO:0000256" key="1">
    <source>
        <dbReference type="SAM" id="MobiDB-lite"/>
    </source>
</evidence>
<evidence type="ECO:0000313" key="2">
    <source>
        <dbReference type="EMBL" id="KAF1981915.1"/>
    </source>
</evidence>
<dbReference type="EMBL" id="ML977191">
    <property type="protein sequence ID" value="KAF1981915.1"/>
    <property type="molecule type" value="Genomic_DNA"/>
</dbReference>